<name>A0A9D3YT59_DREPO</name>
<dbReference type="Proteomes" id="UP000828390">
    <property type="component" value="Unassembled WGS sequence"/>
</dbReference>
<keyword evidence="2" id="KW-1185">Reference proteome</keyword>
<reference evidence="1" key="2">
    <citation type="submission" date="2020-11" db="EMBL/GenBank/DDBJ databases">
        <authorList>
            <person name="McCartney M.A."/>
            <person name="Auch B."/>
            <person name="Kono T."/>
            <person name="Mallez S."/>
            <person name="Becker A."/>
            <person name="Gohl D.M."/>
            <person name="Silverstein K.A.T."/>
            <person name="Koren S."/>
            <person name="Bechman K.B."/>
            <person name="Herman A."/>
            <person name="Abrahante J.E."/>
            <person name="Garbe J."/>
        </authorList>
    </citation>
    <scope>NUCLEOTIDE SEQUENCE</scope>
    <source>
        <strain evidence="1">Duluth1</strain>
        <tissue evidence="1">Whole animal</tissue>
    </source>
</reference>
<sequence>MKQGCMLIRLYRPMTTRLNDGRVDCLPAGDSFQPNSEITRTRLILRPVTLILTRTSTWHAQSDREHRNCQ</sequence>
<dbReference type="EMBL" id="JAIWYP010000014">
    <property type="protein sequence ID" value="KAH3706588.1"/>
    <property type="molecule type" value="Genomic_DNA"/>
</dbReference>
<reference evidence="1" key="1">
    <citation type="journal article" date="2019" name="bioRxiv">
        <title>The Genome of the Zebra Mussel, Dreissena polymorpha: A Resource for Invasive Species Research.</title>
        <authorList>
            <person name="McCartney M.A."/>
            <person name="Auch B."/>
            <person name="Kono T."/>
            <person name="Mallez S."/>
            <person name="Zhang Y."/>
            <person name="Obille A."/>
            <person name="Becker A."/>
            <person name="Abrahante J.E."/>
            <person name="Garbe J."/>
            <person name="Badalamenti J.P."/>
            <person name="Herman A."/>
            <person name="Mangelson H."/>
            <person name="Liachko I."/>
            <person name="Sullivan S."/>
            <person name="Sone E.D."/>
            <person name="Koren S."/>
            <person name="Silverstein K.A.T."/>
            <person name="Beckman K.B."/>
            <person name="Gohl D.M."/>
        </authorList>
    </citation>
    <scope>NUCLEOTIDE SEQUENCE</scope>
    <source>
        <strain evidence="1">Duluth1</strain>
        <tissue evidence="1">Whole animal</tissue>
    </source>
</reference>
<gene>
    <name evidence="1" type="ORF">DPMN_065976</name>
</gene>
<proteinExistence type="predicted"/>
<accession>A0A9D3YT59</accession>
<comment type="caution">
    <text evidence="1">The sequence shown here is derived from an EMBL/GenBank/DDBJ whole genome shotgun (WGS) entry which is preliminary data.</text>
</comment>
<protein>
    <submittedName>
        <fullName evidence="1">Uncharacterized protein</fullName>
    </submittedName>
</protein>
<evidence type="ECO:0000313" key="1">
    <source>
        <dbReference type="EMBL" id="KAH3706588.1"/>
    </source>
</evidence>
<organism evidence="1 2">
    <name type="scientific">Dreissena polymorpha</name>
    <name type="common">Zebra mussel</name>
    <name type="synonym">Mytilus polymorpha</name>
    <dbReference type="NCBI Taxonomy" id="45954"/>
    <lineage>
        <taxon>Eukaryota</taxon>
        <taxon>Metazoa</taxon>
        <taxon>Spiralia</taxon>
        <taxon>Lophotrochozoa</taxon>
        <taxon>Mollusca</taxon>
        <taxon>Bivalvia</taxon>
        <taxon>Autobranchia</taxon>
        <taxon>Heteroconchia</taxon>
        <taxon>Euheterodonta</taxon>
        <taxon>Imparidentia</taxon>
        <taxon>Neoheterodontei</taxon>
        <taxon>Myida</taxon>
        <taxon>Dreissenoidea</taxon>
        <taxon>Dreissenidae</taxon>
        <taxon>Dreissena</taxon>
    </lineage>
</organism>
<evidence type="ECO:0000313" key="2">
    <source>
        <dbReference type="Proteomes" id="UP000828390"/>
    </source>
</evidence>
<dbReference type="AlphaFoldDB" id="A0A9D3YT59"/>